<comment type="similarity">
    <text evidence="3 6">Belongs to the MoeA family.</text>
</comment>
<dbReference type="Pfam" id="PF12727">
    <property type="entry name" value="PBP_like"/>
    <property type="match status" value="1"/>
</dbReference>
<dbReference type="UniPathway" id="UPA00344"/>
<organism evidence="8 9">
    <name type="scientific">Paucidesulfovibrio gracilis DSM 16080</name>
    <dbReference type="NCBI Taxonomy" id="1121449"/>
    <lineage>
        <taxon>Bacteria</taxon>
        <taxon>Pseudomonadati</taxon>
        <taxon>Thermodesulfobacteriota</taxon>
        <taxon>Desulfovibrionia</taxon>
        <taxon>Desulfovibrionales</taxon>
        <taxon>Desulfovibrionaceae</taxon>
        <taxon>Paucidesulfovibrio</taxon>
    </lineage>
</organism>
<comment type="pathway">
    <text evidence="2 6">Cofactor biosynthesis; molybdopterin biosynthesis.</text>
</comment>
<feature type="domain" description="MoaB/Mog" evidence="7">
    <location>
        <begin position="177"/>
        <end position="317"/>
    </location>
</feature>
<dbReference type="InterPro" id="IPR005111">
    <property type="entry name" value="MoeA_C_domain_IV"/>
</dbReference>
<proteinExistence type="inferred from homology"/>
<dbReference type="InterPro" id="IPR001453">
    <property type="entry name" value="MoaB/Mog_dom"/>
</dbReference>
<evidence type="ECO:0000256" key="2">
    <source>
        <dbReference type="ARBA" id="ARBA00005046"/>
    </source>
</evidence>
<accession>A0A1T4Y1H9</accession>
<dbReference type="SUPFAM" id="SSF53850">
    <property type="entry name" value="Periplasmic binding protein-like II"/>
    <property type="match status" value="1"/>
</dbReference>
<dbReference type="InterPro" id="IPR036688">
    <property type="entry name" value="MoeA_C_domain_IV_sf"/>
</dbReference>
<dbReference type="EC" id="2.10.1.1" evidence="6"/>
<dbReference type="PANTHER" id="PTHR10192:SF16">
    <property type="entry name" value="MOLYBDOPTERIN MOLYBDENUMTRANSFERASE"/>
    <property type="match status" value="1"/>
</dbReference>
<dbReference type="PANTHER" id="PTHR10192">
    <property type="entry name" value="MOLYBDOPTERIN BIOSYNTHESIS PROTEIN"/>
    <property type="match status" value="1"/>
</dbReference>
<dbReference type="RefSeq" id="WP_078718213.1">
    <property type="nucleotide sequence ID" value="NZ_FUYC01000023.1"/>
</dbReference>
<name>A0A1T4Y1H9_9BACT</name>
<keyword evidence="6" id="KW-0460">Magnesium</keyword>
<evidence type="ECO:0000313" key="8">
    <source>
        <dbReference type="EMBL" id="SKA95649.1"/>
    </source>
</evidence>
<keyword evidence="6" id="KW-0808">Transferase</keyword>
<dbReference type="Pfam" id="PF03454">
    <property type="entry name" value="MoeA_C"/>
    <property type="match status" value="1"/>
</dbReference>
<keyword evidence="6" id="KW-0479">Metal-binding</keyword>
<dbReference type="STRING" id="1121449.SAMN02745704_02669"/>
<dbReference type="SUPFAM" id="SSF63882">
    <property type="entry name" value="MoeA N-terminal region -like"/>
    <property type="match status" value="1"/>
</dbReference>
<evidence type="ECO:0000256" key="1">
    <source>
        <dbReference type="ARBA" id="ARBA00002901"/>
    </source>
</evidence>
<evidence type="ECO:0000256" key="4">
    <source>
        <dbReference type="ARBA" id="ARBA00023150"/>
    </source>
</evidence>
<dbReference type="GO" id="GO:0061599">
    <property type="term" value="F:molybdopterin molybdotransferase activity"/>
    <property type="evidence" value="ECO:0007669"/>
    <property type="project" value="UniProtKB-UniRule"/>
</dbReference>
<dbReference type="InterPro" id="IPR005110">
    <property type="entry name" value="MoeA_linker/N"/>
</dbReference>
<dbReference type="Gene3D" id="2.40.340.10">
    <property type="entry name" value="MoeA, C-terminal, domain IV"/>
    <property type="match status" value="1"/>
</dbReference>
<dbReference type="GO" id="GO:0006777">
    <property type="term" value="P:Mo-molybdopterin cofactor biosynthetic process"/>
    <property type="evidence" value="ECO:0007669"/>
    <property type="project" value="UniProtKB-UniRule"/>
</dbReference>
<dbReference type="Gene3D" id="2.170.190.11">
    <property type="entry name" value="Molybdopterin biosynthesis moea protein, domain 3"/>
    <property type="match status" value="1"/>
</dbReference>
<dbReference type="InterPro" id="IPR036135">
    <property type="entry name" value="MoeA_linker/N_sf"/>
</dbReference>
<evidence type="ECO:0000256" key="3">
    <source>
        <dbReference type="ARBA" id="ARBA00010763"/>
    </source>
</evidence>
<dbReference type="GO" id="GO:0005829">
    <property type="term" value="C:cytosol"/>
    <property type="evidence" value="ECO:0007669"/>
    <property type="project" value="TreeGrafter"/>
</dbReference>
<evidence type="ECO:0000259" key="7">
    <source>
        <dbReference type="SMART" id="SM00852"/>
    </source>
</evidence>
<comment type="catalytic activity">
    <reaction evidence="5">
        <text>adenylyl-molybdopterin + molybdate = Mo-molybdopterin + AMP + H(+)</text>
        <dbReference type="Rhea" id="RHEA:35047"/>
        <dbReference type="ChEBI" id="CHEBI:15378"/>
        <dbReference type="ChEBI" id="CHEBI:36264"/>
        <dbReference type="ChEBI" id="CHEBI:62727"/>
        <dbReference type="ChEBI" id="CHEBI:71302"/>
        <dbReference type="ChEBI" id="CHEBI:456215"/>
        <dbReference type="EC" id="2.10.1.1"/>
    </reaction>
</comment>
<reference evidence="8 9" key="1">
    <citation type="submission" date="2017-02" db="EMBL/GenBank/DDBJ databases">
        <authorList>
            <person name="Peterson S.W."/>
        </authorList>
    </citation>
    <scope>NUCLEOTIDE SEQUENCE [LARGE SCALE GENOMIC DNA]</scope>
    <source>
        <strain evidence="8 9">DSM 16080</strain>
    </source>
</reference>
<dbReference type="AlphaFoldDB" id="A0A1T4Y1H9"/>
<sequence length="645" mass="69728">MSRRNVYLDLIPPRQAVQRACDALNRKELVQTETIPTHEAAGRTLATSVTARCSSPTFHSAAMDGVAVRAADTFAAREDAPLELQKGRDYDPVNTGNPLPEGRDAVIMIENVLQVDDSTIRIEAPAFPWNHVRRIGEDIVATELLLPQGRVLSAYDVGALLAAGIWEIQVLERLRMTFIPTGDEVLDFSQRPTPQPGQVIESNSQVFASLARSWNAIPSRTATIPDDAAALTQAVRDALASDAHIVVVGAGSSAGSRDYTKAVFEQVGTLLCHGINVMPGKPTLLAEAQGKLLVGAPGYPVSAVICFEDVLAPIAAYLSRRDAPQRRSLPVQLIRRTPSRLGQEEVVRLAVGEVRGRFLAAPLSRGAGMITTLTEAQAVTRIPTSVDGVEAGKTVTAELLVPEAELSRVLIHVGSHDNTLDLLADALMGLEVPLRLTSSHVGSMGGLTAVKNGTALFAGAHLFDPETRDFNFPFLRRYLPNLAVQVVNLAIRHQGLIVPRGNPKGIQGVSDLTRKDIRFINRQRGAGTRILLDHHLEVEGVDFEQVRGYEHEEFTHMAVAVNVLTGAADCGLGIRAAAEALDLDFVPLARERYDLIFPAEHAEDFRLQALLALIGTEAFKQRINNLGGYETTLTGQTMHPGQGLE</sequence>
<comment type="cofactor">
    <cofactor evidence="6">
        <name>Mg(2+)</name>
        <dbReference type="ChEBI" id="CHEBI:18420"/>
    </cofactor>
</comment>
<dbReference type="SMART" id="SM00852">
    <property type="entry name" value="MoCF_biosynth"/>
    <property type="match status" value="1"/>
</dbReference>
<keyword evidence="4 6" id="KW-0501">Molybdenum cofactor biosynthesis</keyword>
<keyword evidence="9" id="KW-1185">Reference proteome</keyword>
<gene>
    <name evidence="8" type="ORF">SAMN02745704_02669</name>
</gene>
<dbReference type="Gene3D" id="3.90.105.10">
    <property type="entry name" value="Molybdopterin biosynthesis moea protein, domain 2"/>
    <property type="match status" value="1"/>
</dbReference>
<comment type="function">
    <text evidence="1 6">Catalyzes the insertion of molybdate into adenylated molybdopterin with the concomitant release of AMP.</text>
</comment>
<dbReference type="Gene3D" id="3.40.190.10">
    <property type="entry name" value="Periplasmic binding protein-like II"/>
    <property type="match status" value="1"/>
</dbReference>
<dbReference type="Pfam" id="PF00994">
    <property type="entry name" value="MoCF_biosynth"/>
    <property type="match status" value="1"/>
</dbReference>
<dbReference type="Proteomes" id="UP000190027">
    <property type="component" value="Unassembled WGS sequence"/>
</dbReference>
<dbReference type="OrthoDB" id="9804758at2"/>
<dbReference type="GO" id="GO:0046872">
    <property type="term" value="F:metal ion binding"/>
    <property type="evidence" value="ECO:0007669"/>
    <property type="project" value="UniProtKB-UniRule"/>
</dbReference>
<dbReference type="InterPro" id="IPR038987">
    <property type="entry name" value="MoeA-like"/>
</dbReference>
<keyword evidence="6" id="KW-0500">Molybdenum</keyword>
<dbReference type="CDD" id="cd00887">
    <property type="entry name" value="MoeA"/>
    <property type="match status" value="1"/>
</dbReference>
<dbReference type="InterPro" id="IPR036425">
    <property type="entry name" value="MoaB/Mog-like_dom_sf"/>
</dbReference>
<dbReference type="SUPFAM" id="SSF63867">
    <property type="entry name" value="MoeA C-terminal domain-like"/>
    <property type="match status" value="1"/>
</dbReference>
<dbReference type="EMBL" id="FUYC01000023">
    <property type="protein sequence ID" value="SKA95649.1"/>
    <property type="molecule type" value="Genomic_DNA"/>
</dbReference>
<protein>
    <recommendedName>
        <fullName evidence="6">Molybdopterin molybdenumtransferase</fullName>
        <ecNumber evidence="6">2.10.1.1</ecNumber>
    </recommendedName>
</protein>
<evidence type="ECO:0000256" key="5">
    <source>
        <dbReference type="ARBA" id="ARBA00047317"/>
    </source>
</evidence>
<dbReference type="NCBIfam" id="NF011068">
    <property type="entry name" value="PRK14498.1"/>
    <property type="match status" value="1"/>
</dbReference>
<dbReference type="Pfam" id="PF03453">
    <property type="entry name" value="MoeA_N"/>
    <property type="match status" value="1"/>
</dbReference>
<dbReference type="InterPro" id="IPR024370">
    <property type="entry name" value="PBP_domain"/>
</dbReference>
<dbReference type="Gene3D" id="3.40.980.10">
    <property type="entry name" value="MoaB/Mog-like domain"/>
    <property type="match status" value="1"/>
</dbReference>
<evidence type="ECO:0000313" key="9">
    <source>
        <dbReference type="Proteomes" id="UP000190027"/>
    </source>
</evidence>
<evidence type="ECO:0000256" key="6">
    <source>
        <dbReference type="RuleBase" id="RU365090"/>
    </source>
</evidence>
<dbReference type="SUPFAM" id="SSF53218">
    <property type="entry name" value="Molybdenum cofactor biosynthesis proteins"/>
    <property type="match status" value="1"/>
</dbReference>